<dbReference type="KEGG" id="rhy:RD110_12645"/>
<dbReference type="GO" id="GO:0003723">
    <property type="term" value="F:RNA binding"/>
    <property type="evidence" value="ECO:0007669"/>
    <property type="project" value="InterPro"/>
</dbReference>
<proteinExistence type="predicted"/>
<dbReference type="AlphaFoldDB" id="A0A1P8JVZ9"/>
<sequence length="307" mass="34972">MGRGVPAGLSEANQRLPTRNGVGPSCVGLPAGPWATVLDFFADRFPDVSRATWLQRMAEGLLIDEAGAPVHSHAAYRPHTRLYYYREVPSEAPIPFEAEILFQDDHLLAVDKPHFLPMVPGGRYLQHTLLVRLKQQLGIDTLVPLHRIDRETAGMALFGIRPEERDAYHALFRERAVHKHYEAIAAWREGLELPLVRRSRMVEGTPFFRLQEVEGTPNSQTLVELVEQRGDWARYRLSPLTGRRHQLRVHMAGLGLPIRYDRFYPELDNSPEDHARPLQLLARAIGFTDPVTGQARHFESRRRLALP</sequence>
<evidence type="ECO:0000259" key="1">
    <source>
        <dbReference type="Pfam" id="PF00849"/>
    </source>
</evidence>
<evidence type="ECO:0000313" key="2">
    <source>
        <dbReference type="EMBL" id="APW37932.1"/>
    </source>
</evidence>
<dbReference type="GO" id="GO:0009982">
    <property type="term" value="F:pseudouridine synthase activity"/>
    <property type="evidence" value="ECO:0007669"/>
    <property type="project" value="InterPro"/>
</dbReference>
<dbReference type="EMBL" id="CP019236">
    <property type="protein sequence ID" value="APW37932.1"/>
    <property type="molecule type" value="Genomic_DNA"/>
</dbReference>
<dbReference type="SUPFAM" id="SSF55120">
    <property type="entry name" value="Pseudouridine synthase"/>
    <property type="match status" value="1"/>
</dbReference>
<dbReference type="STRING" id="1842727.RD110_12645"/>
<dbReference type="InterPro" id="IPR020103">
    <property type="entry name" value="PsdUridine_synth_cat_dom_sf"/>
</dbReference>
<dbReference type="Pfam" id="PF00849">
    <property type="entry name" value="PseudoU_synth_2"/>
    <property type="match status" value="1"/>
</dbReference>
<dbReference type="InterPro" id="IPR006145">
    <property type="entry name" value="PsdUridine_synth_RsuA/RluA"/>
</dbReference>
<gene>
    <name evidence="2" type="ORF">RD110_12645</name>
</gene>
<name>A0A1P8JVZ9_9BURK</name>
<feature type="domain" description="Pseudouridine synthase RsuA/RluA-like" evidence="1">
    <location>
        <begin position="106"/>
        <end position="252"/>
    </location>
</feature>
<dbReference type="Proteomes" id="UP000186609">
    <property type="component" value="Chromosome"/>
</dbReference>
<dbReference type="PANTHER" id="PTHR21600:SF84">
    <property type="entry name" value="PSEUDOURIDINE SYNTHASE RSUA_RLUA-LIKE DOMAIN-CONTAINING PROTEIN"/>
    <property type="match status" value="1"/>
</dbReference>
<dbReference type="InterPro" id="IPR050188">
    <property type="entry name" value="RluA_PseudoU_synthase"/>
</dbReference>
<reference evidence="2 3" key="1">
    <citation type="submission" date="2017-01" db="EMBL/GenBank/DDBJ databases">
        <authorList>
            <person name="Mah S.A."/>
            <person name="Swanson W.J."/>
            <person name="Moy G.W."/>
            <person name="Vacquier V.D."/>
        </authorList>
    </citation>
    <scope>NUCLEOTIDE SEQUENCE [LARGE SCALE GENOMIC DNA]</scope>
    <source>
        <strain evidence="2 3">DCY110</strain>
    </source>
</reference>
<organism evidence="2 3">
    <name type="scientific">Rhodoferax koreensis</name>
    <dbReference type="NCBI Taxonomy" id="1842727"/>
    <lineage>
        <taxon>Bacteria</taxon>
        <taxon>Pseudomonadati</taxon>
        <taxon>Pseudomonadota</taxon>
        <taxon>Betaproteobacteria</taxon>
        <taxon>Burkholderiales</taxon>
        <taxon>Comamonadaceae</taxon>
        <taxon>Rhodoferax</taxon>
    </lineage>
</organism>
<dbReference type="Gene3D" id="3.30.2350.10">
    <property type="entry name" value="Pseudouridine synthase"/>
    <property type="match status" value="1"/>
</dbReference>
<evidence type="ECO:0000313" key="3">
    <source>
        <dbReference type="Proteomes" id="UP000186609"/>
    </source>
</evidence>
<protein>
    <submittedName>
        <fullName evidence="2">Pseudouridine synthase</fullName>
    </submittedName>
</protein>
<accession>A0A1P8JVZ9</accession>
<keyword evidence="3" id="KW-1185">Reference proteome</keyword>
<dbReference type="GO" id="GO:0140098">
    <property type="term" value="F:catalytic activity, acting on RNA"/>
    <property type="evidence" value="ECO:0007669"/>
    <property type="project" value="UniProtKB-ARBA"/>
</dbReference>
<dbReference type="GO" id="GO:0000455">
    <property type="term" value="P:enzyme-directed rRNA pseudouridine synthesis"/>
    <property type="evidence" value="ECO:0007669"/>
    <property type="project" value="TreeGrafter"/>
</dbReference>
<dbReference type="PANTHER" id="PTHR21600">
    <property type="entry name" value="MITOCHONDRIAL RNA PSEUDOURIDINE SYNTHASE"/>
    <property type="match status" value="1"/>
</dbReference>